<reference evidence="1" key="1">
    <citation type="submission" date="2019-11" db="EMBL/GenBank/DDBJ databases">
        <authorList>
            <consortium name="PulseNet: The National Subtyping Network for Foodborne Disease Surveillance"/>
            <person name="Tarr C.L."/>
            <person name="Trees E."/>
            <person name="Katz L.S."/>
            <person name="Carleton-Romer H.A."/>
            <person name="Stroika S."/>
            <person name="Kucerova Z."/>
            <person name="Roache K.F."/>
            <person name="Sabol A.L."/>
            <person name="Besser J."/>
            <person name="Gerner-Smidt P."/>
        </authorList>
    </citation>
    <scope>NUCLEOTIDE SEQUENCE</scope>
    <source>
        <strain evidence="1">PNUSAV001129</strain>
    </source>
</reference>
<dbReference type="AlphaFoldDB" id="A0AA36UPB0"/>
<accession>A0AA36UPB0</accession>
<sequence length="737" mass="81529">MTQNIEQRTEVAVTRYEGASSLVNELGTKDKTVDTPSGLRDSFPKLSRELREANIKKDVDFASFQSKNAAEHEAAQSHREIDFIGRFSLSQQPISWTPSTTISDKFQRYFVGVVGDASYKEFLPNPSKLPFDTSASIEEDFAKEYWLENGVPSTFHVDEEIKKNSEIDTGTKQMVGTSLSLIGKVISNENALRLTEKQRRLRMFPPPSPGEVIASINDFEVAFESGFKSKLLQDDYEIHADKYIKDYFNPTDSELDFLMSCGCTVLWRDAHGSLARIFTTKTINLQGNTIWKAIKEWTVTFVANHSDYVFHTQNNMGFTGTIGISFDGNFLAESIVQYTNCNRVIAKHGEAKNIQTENVENYRGAWIFLNVESLDYDDLDAKNIEQNPQPGSPHGQHHSYSFNNVKKLKGGVCKADNVDKLFHITGVCSGDAGMFIGTNLNDNGSYIMGTPQGVSASFILDGFQEALVYNPSSDEASFTVPYINAKNGTSRLLALRSGVGLRIGKFIGVNARNGISDKSYAGTKDVQIDDFHCENILEERGLDLENSDVTIGRFKGKNITSTQYGEVGRVGANAKFKCDKYETEGGTAATALRIQHLDLGRVLINTVETDCLNKVVYEADKDFGGKSFIGRINGFLIQGGAPSTLTVSNNAITISQSSHRIDPEEVGDVVVGELHTIDGAPSIDTIVTLQTRNNTRDVIIKHGLGNIHLPNGQDIKLNSTNDTIQLKWNGKYWSKPV</sequence>
<evidence type="ECO:0000313" key="1">
    <source>
        <dbReference type="EMBL" id="EGQ9133615.1"/>
    </source>
</evidence>
<evidence type="ECO:0000313" key="2">
    <source>
        <dbReference type="Proteomes" id="UP000714625"/>
    </source>
</evidence>
<comment type="caution">
    <text evidence="1">The sequence shown here is derived from an EMBL/GenBank/DDBJ whole genome shotgun (WGS) entry which is preliminary data.</text>
</comment>
<organism evidence="1 2">
    <name type="scientific">Vibrio alginolyticus</name>
    <dbReference type="NCBI Taxonomy" id="663"/>
    <lineage>
        <taxon>Bacteria</taxon>
        <taxon>Pseudomonadati</taxon>
        <taxon>Pseudomonadota</taxon>
        <taxon>Gammaproteobacteria</taxon>
        <taxon>Vibrionales</taxon>
        <taxon>Vibrionaceae</taxon>
        <taxon>Vibrio</taxon>
    </lineage>
</organism>
<dbReference type="Proteomes" id="UP000714625">
    <property type="component" value="Unassembled WGS sequence"/>
</dbReference>
<gene>
    <name evidence="1" type="ORF">GHY86_00405</name>
</gene>
<protein>
    <submittedName>
        <fullName evidence="1">Uncharacterized protein</fullName>
    </submittedName>
</protein>
<proteinExistence type="predicted"/>
<name>A0AA36UPB0_VIBAL</name>
<dbReference type="EMBL" id="AAXMUW010000001">
    <property type="protein sequence ID" value="EGQ9133615.1"/>
    <property type="molecule type" value="Genomic_DNA"/>
</dbReference>